<accession>A0A1S0U4V4</accession>
<feature type="domain" description="Apple" evidence="2">
    <location>
        <begin position="205"/>
        <end position="289"/>
    </location>
</feature>
<organism evidence="3">
    <name type="scientific">Loa loa</name>
    <name type="common">Eye worm</name>
    <name type="synonym">Filaria loa</name>
    <dbReference type="NCBI Taxonomy" id="7209"/>
    <lineage>
        <taxon>Eukaryota</taxon>
        <taxon>Metazoa</taxon>
        <taxon>Ecdysozoa</taxon>
        <taxon>Nematoda</taxon>
        <taxon>Chromadorea</taxon>
        <taxon>Rhabditida</taxon>
        <taxon>Spirurina</taxon>
        <taxon>Spiruromorpha</taxon>
        <taxon>Filarioidea</taxon>
        <taxon>Onchocercidae</taxon>
        <taxon>Loa</taxon>
    </lineage>
</organism>
<feature type="domain" description="Apple" evidence="2">
    <location>
        <begin position="85"/>
        <end position="164"/>
    </location>
</feature>
<dbReference type="Pfam" id="PF00024">
    <property type="entry name" value="PAN_1"/>
    <property type="match status" value="1"/>
</dbReference>
<name>A0A1S0U4V4_LOALO</name>
<dbReference type="CDD" id="cd01099">
    <property type="entry name" value="PAN_AP_HGF"/>
    <property type="match status" value="1"/>
</dbReference>
<dbReference type="RefSeq" id="XP_003139564.1">
    <property type="nucleotide sequence ID" value="XM_003139516.1"/>
</dbReference>
<dbReference type="SMART" id="SM00473">
    <property type="entry name" value="PAN_AP"/>
    <property type="match status" value="2"/>
</dbReference>
<feature type="compositionally biased region" description="Polar residues" evidence="1">
    <location>
        <begin position="1"/>
        <end position="10"/>
    </location>
</feature>
<dbReference type="GeneID" id="9941375"/>
<evidence type="ECO:0000313" key="3">
    <source>
        <dbReference type="EMBL" id="EFO24509.1"/>
    </source>
</evidence>
<feature type="region of interest" description="Disordered" evidence="1">
    <location>
        <begin position="1"/>
        <end position="33"/>
    </location>
</feature>
<dbReference type="AlphaFoldDB" id="A0A1S0U4V4"/>
<proteinExistence type="predicted"/>
<dbReference type="EMBL" id="JH712084">
    <property type="protein sequence ID" value="EFO24509.1"/>
    <property type="molecule type" value="Genomic_DNA"/>
</dbReference>
<dbReference type="Gene3D" id="3.50.4.10">
    <property type="entry name" value="Hepatocyte Growth Factor"/>
    <property type="match status" value="1"/>
</dbReference>
<sequence length="328" mass="37323">MFGVRSFSNDTRMRQKCKTKKKQTKSENIATDQMDQKEKLAKACYGDGKGSNDSDDQESSILVIYTGKDNNLIENKLQDTGKYQHLQQCFYVIDNCALSTTAPPFKRRIGISLLECAQFCSSLPGCLSASYSTPLSICDVYHFKFGLRGKKVMKSLWHYYLEPQPNNAPGCFLDEGCPDGENVVVTKAPGWRIAKFNGQQIAELCDGTLIERQPQHILVTFPDAILTTSTLVKCLLKCFWSLQDGRTFQCHSLMYFYEQEVDNCILNSRSKRNHPNSLKEETVSVVDYFGLDECLNISLMDQVSKTNLIGTYRYKKHQDISITRRTRV</sequence>
<dbReference type="CTD" id="9941375"/>
<gene>
    <name evidence="3" type="ORF">LOAG_03979</name>
</gene>
<protein>
    <submittedName>
        <fullName evidence="3">PAN domain-containing protein</fullName>
    </submittedName>
</protein>
<dbReference type="SUPFAM" id="SSF57414">
    <property type="entry name" value="Hairpin loop containing domain-like"/>
    <property type="match status" value="1"/>
</dbReference>
<dbReference type="InParanoid" id="A0A1S0U4V4"/>
<reference evidence="3" key="1">
    <citation type="submission" date="2012-04" db="EMBL/GenBank/DDBJ databases">
        <title>The Genome Sequence of Loa loa.</title>
        <authorList>
            <consortium name="The Broad Institute Genome Sequencing Platform"/>
            <consortium name="Broad Institute Genome Sequencing Center for Infectious Disease"/>
            <person name="Nutman T.B."/>
            <person name="Fink D.L."/>
            <person name="Russ C."/>
            <person name="Young S."/>
            <person name="Zeng Q."/>
            <person name="Gargeya S."/>
            <person name="Alvarado L."/>
            <person name="Berlin A."/>
            <person name="Chapman S.B."/>
            <person name="Chen Z."/>
            <person name="Freedman E."/>
            <person name="Gellesch M."/>
            <person name="Goldberg J."/>
            <person name="Griggs A."/>
            <person name="Gujja S."/>
            <person name="Heilman E.R."/>
            <person name="Heiman D."/>
            <person name="Howarth C."/>
            <person name="Mehta T."/>
            <person name="Neiman D."/>
            <person name="Pearson M."/>
            <person name="Roberts A."/>
            <person name="Saif S."/>
            <person name="Shea T."/>
            <person name="Shenoy N."/>
            <person name="Sisk P."/>
            <person name="Stolte C."/>
            <person name="Sykes S."/>
            <person name="White J."/>
            <person name="Yandava C."/>
            <person name="Haas B."/>
            <person name="Henn M.R."/>
            <person name="Nusbaum C."/>
            <person name="Birren B."/>
        </authorList>
    </citation>
    <scope>NUCLEOTIDE SEQUENCE [LARGE SCALE GENOMIC DNA]</scope>
</reference>
<feature type="compositionally biased region" description="Basic residues" evidence="1">
    <location>
        <begin position="14"/>
        <end position="23"/>
    </location>
</feature>
<dbReference type="InterPro" id="IPR003609">
    <property type="entry name" value="Pan_app"/>
</dbReference>
<dbReference type="OrthoDB" id="5855977at2759"/>
<evidence type="ECO:0000259" key="2">
    <source>
        <dbReference type="SMART" id="SM00473"/>
    </source>
</evidence>
<evidence type="ECO:0000256" key="1">
    <source>
        <dbReference type="SAM" id="MobiDB-lite"/>
    </source>
</evidence>
<dbReference type="KEGG" id="loa:LOAG_03979"/>